<evidence type="ECO:0000256" key="4">
    <source>
        <dbReference type="ARBA" id="ARBA00023235"/>
    </source>
</evidence>
<gene>
    <name evidence="8" type="ORF">EV189_0701</name>
</gene>
<feature type="region of interest" description="Disordered" evidence="6">
    <location>
        <begin position="64"/>
        <end position="84"/>
    </location>
</feature>
<feature type="region of interest" description="Disordered" evidence="6">
    <location>
        <begin position="229"/>
        <end position="260"/>
    </location>
</feature>
<keyword evidence="4 5" id="KW-0413">Isomerase</keyword>
<dbReference type="EC" id="5.2.1.8" evidence="2 5"/>
<evidence type="ECO:0000259" key="7">
    <source>
        <dbReference type="PROSITE" id="PS50059"/>
    </source>
</evidence>
<dbReference type="Proteomes" id="UP000293638">
    <property type="component" value="Unassembled WGS sequence"/>
</dbReference>
<dbReference type="GO" id="GO:0003755">
    <property type="term" value="F:peptidyl-prolyl cis-trans isomerase activity"/>
    <property type="evidence" value="ECO:0007669"/>
    <property type="project" value="UniProtKB-KW"/>
</dbReference>
<reference evidence="8 9" key="1">
    <citation type="submission" date="2019-02" db="EMBL/GenBank/DDBJ databases">
        <title>Genomic Encyclopedia of Type Strains, Phase IV (KMG-IV): sequencing the most valuable type-strain genomes for metagenomic binning, comparative biology and taxonomic classification.</title>
        <authorList>
            <person name="Goeker M."/>
        </authorList>
    </citation>
    <scope>NUCLEOTIDE SEQUENCE [LARGE SCALE GENOMIC DNA]</scope>
    <source>
        <strain evidence="8 9">DSM 45622</strain>
    </source>
</reference>
<evidence type="ECO:0000256" key="6">
    <source>
        <dbReference type="SAM" id="MobiDB-lite"/>
    </source>
</evidence>
<dbReference type="InterPro" id="IPR001179">
    <property type="entry name" value="PPIase_FKBP_dom"/>
</dbReference>
<dbReference type="AlphaFoldDB" id="A0A4V2F537"/>
<accession>A0A4V2F537</accession>
<dbReference type="PANTHER" id="PTHR45779">
    <property type="entry name" value="PEPTIDYLPROLYL ISOMERASE"/>
    <property type="match status" value="1"/>
</dbReference>
<keyword evidence="9" id="KW-1185">Reference proteome</keyword>
<proteinExistence type="predicted"/>
<sequence length="365" mass="35706">MPAVPVVCCEGPLVRRLALAPLSVLVGGSLLLAGCGGSSSSSSQGSTASGSAAASAAPSSAASAGASSAATPQPSPSCQTPSVAPTIGTSSTVAAKASGSYGDKPTLTFSGKPASTLGVQVLKQGTGKVVAKGDLLEADYLGQVWGGKVFDNSYDRGAAAAFPIGVGQVVAGWDRTLVGQKVGSRVLLSLPPSQGYACGNDQAGIKATDTIAFVVDIVDAFDKSAAGQATAAPQTLPSGAPTVKGDLGKPATITLPTGWKPPTTPRVSLLAKGTGPAVTGTVIVNYAAVETGGKSESSWADGTPQSIDTTNTSAAPFDQLKGLPVGSRVLVEVPADASSGRSAAAFVLDLIAVPTSAKKAAASAK</sequence>
<comment type="catalytic activity">
    <reaction evidence="1 5">
        <text>[protein]-peptidylproline (omega=180) = [protein]-peptidylproline (omega=0)</text>
        <dbReference type="Rhea" id="RHEA:16237"/>
        <dbReference type="Rhea" id="RHEA-COMP:10747"/>
        <dbReference type="Rhea" id="RHEA-COMP:10748"/>
        <dbReference type="ChEBI" id="CHEBI:83833"/>
        <dbReference type="ChEBI" id="CHEBI:83834"/>
        <dbReference type="EC" id="5.2.1.8"/>
    </reaction>
</comment>
<dbReference type="PANTHER" id="PTHR45779:SF7">
    <property type="entry name" value="PEPTIDYLPROLYL ISOMERASE"/>
    <property type="match status" value="1"/>
</dbReference>
<evidence type="ECO:0000256" key="5">
    <source>
        <dbReference type="PROSITE-ProRule" id="PRU00277"/>
    </source>
</evidence>
<keyword evidence="3 5" id="KW-0697">Rotamase</keyword>
<evidence type="ECO:0000313" key="9">
    <source>
        <dbReference type="Proteomes" id="UP000293638"/>
    </source>
</evidence>
<feature type="compositionally biased region" description="Low complexity" evidence="6">
    <location>
        <begin position="64"/>
        <end position="82"/>
    </location>
</feature>
<evidence type="ECO:0000256" key="1">
    <source>
        <dbReference type="ARBA" id="ARBA00000971"/>
    </source>
</evidence>
<protein>
    <recommendedName>
        <fullName evidence="2 5">peptidylprolyl isomerase</fullName>
        <ecNumber evidence="2 5">5.2.1.8</ecNumber>
    </recommendedName>
</protein>
<dbReference type="InterPro" id="IPR044609">
    <property type="entry name" value="FKBP2/11"/>
</dbReference>
<organism evidence="8 9">
    <name type="scientific">Motilibacter rhizosphaerae</name>
    <dbReference type="NCBI Taxonomy" id="598652"/>
    <lineage>
        <taxon>Bacteria</taxon>
        <taxon>Bacillati</taxon>
        <taxon>Actinomycetota</taxon>
        <taxon>Actinomycetes</taxon>
        <taxon>Motilibacterales</taxon>
        <taxon>Motilibacteraceae</taxon>
        <taxon>Motilibacter</taxon>
    </lineage>
</organism>
<comment type="caution">
    <text evidence="8">The sequence shown here is derived from an EMBL/GenBank/DDBJ whole genome shotgun (WGS) entry which is preliminary data.</text>
</comment>
<dbReference type="InterPro" id="IPR046357">
    <property type="entry name" value="PPIase_dom_sf"/>
</dbReference>
<dbReference type="SUPFAM" id="SSF54534">
    <property type="entry name" value="FKBP-like"/>
    <property type="match status" value="1"/>
</dbReference>
<name>A0A4V2F537_9ACTN</name>
<evidence type="ECO:0000313" key="8">
    <source>
        <dbReference type="EMBL" id="RZS91459.1"/>
    </source>
</evidence>
<dbReference type="EMBL" id="SGXD01000001">
    <property type="protein sequence ID" value="RZS91459.1"/>
    <property type="molecule type" value="Genomic_DNA"/>
</dbReference>
<dbReference type="Gene3D" id="3.10.50.40">
    <property type="match status" value="1"/>
</dbReference>
<dbReference type="Pfam" id="PF00254">
    <property type="entry name" value="FKBP_C"/>
    <property type="match status" value="1"/>
</dbReference>
<dbReference type="PROSITE" id="PS50059">
    <property type="entry name" value="FKBP_PPIASE"/>
    <property type="match status" value="1"/>
</dbReference>
<feature type="domain" description="PPIase FKBP-type" evidence="7">
    <location>
        <begin position="133"/>
        <end position="221"/>
    </location>
</feature>
<evidence type="ECO:0000256" key="2">
    <source>
        <dbReference type="ARBA" id="ARBA00013194"/>
    </source>
</evidence>
<evidence type="ECO:0000256" key="3">
    <source>
        <dbReference type="ARBA" id="ARBA00023110"/>
    </source>
</evidence>